<protein>
    <submittedName>
        <fullName evidence="2">Uncharacterized protein</fullName>
    </submittedName>
</protein>
<dbReference type="Proteomes" id="UP000006833">
    <property type="component" value="Chromosome"/>
</dbReference>
<dbReference type="AlphaFoldDB" id="A8LMG7"/>
<keyword evidence="3" id="KW-1185">Reference proteome</keyword>
<organism evidence="2 3">
    <name type="scientific">Dinoroseobacter shibae (strain DSM 16493 / NCIMB 14021 / DFL 12)</name>
    <dbReference type="NCBI Taxonomy" id="398580"/>
    <lineage>
        <taxon>Bacteria</taxon>
        <taxon>Pseudomonadati</taxon>
        <taxon>Pseudomonadota</taxon>
        <taxon>Alphaproteobacteria</taxon>
        <taxon>Rhodobacterales</taxon>
        <taxon>Roseobacteraceae</taxon>
        <taxon>Dinoroseobacter</taxon>
    </lineage>
</organism>
<gene>
    <name evidence="2" type="ordered locus">Dshi_1770</name>
</gene>
<evidence type="ECO:0000256" key="1">
    <source>
        <dbReference type="SAM" id="MobiDB-lite"/>
    </source>
</evidence>
<reference evidence="3" key="1">
    <citation type="journal article" date="2010" name="ISME J.">
        <title>The complete genome sequence of the algal symbiont Dinoroseobacter shibae: a hitchhiker's guide to life in the sea.</title>
        <authorList>
            <person name="Wagner-Dobler I."/>
            <person name="Ballhausen B."/>
            <person name="Berger M."/>
            <person name="Brinkhoff T."/>
            <person name="Buchholz I."/>
            <person name="Bunk B."/>
            <person name="Cypionka H."/>
            <person name="Daniel R."/>
            <person name="Drepper T."/>
            <person name="Gerdts G."/>
            <person name="Hahnke S."/>
            <person name="Han C."/>
            <person name="Jahn D."/>
            <person name="Kalhoefer D."/>
            <person name="Kiss H."/>
            <person name="Klenk H.P."/>
            <person name="Kyrpides N."/>
            <person name="Liebl W."/>
            <person name="Liesegang H."/>
            <person name="Meincke L."/>
            <person name="Pati A."/>
            <person name="Petersen J."/>
            <person name="Piekarski T."/>
            <person name="Pommerenke C."/>
            <person name="Pradella S."/>
            <person name="Pukall R."/>
            <person name="Rabus R."/>
            <person name="Stackebrandt E."/>
            <person name="Thole S."/>
            <person name="Thompson L."/>
            <person name="Tielen P."/>
            <person name="Tomasch J."/>
            <person name="von Jan M."/>
            <person name="Wanphrut N."/>
            <person name="Wichels A."/>
            <person name="Zech H."/>
            <person name="Simon M."/>
        </authorList>
    </citation>
    <scope>NUCLEOTIDE SEQUENCE [LARGE SCALE GENOMIC DNA]</scope>
    <source>
        <strain evidence="3">DSM 16493 / NCIMB 14021 / DFL 12</strain>
    </source>
</reference>
<proteinExistence type="predicted"/>
<dbReference type="KEGG" id="dsh:Dshi_1770"/>
<feature type="region of interest" description="Disordered" evidence="1">
    <location>
        <begin position="1"/>
        <end position="46"/>
    </location>
</feature>
<dbReference type="NCBIfam" id="NF046098">
    <property type="entry name" value="RSP_7527_fam"/>
    <property type="match status" value="1"/>
</dbReference>
<dbReference type="InterPro" id="IPR058227">
    <property type="entry name" value="RSP_7527-like"/>
</dbReference>
<dbReference type="HOGENOM" id="CLU_2464136_0_0_5"/>
<feature type="compositionally biased region" description="Polar residues" evidence="1">
    <location>
        <begin position="1"/>
        <end position="16"/>
    </location>
</feature>
<evidence type="ECO:0000313" key="2">
    <source>
        <dbReference type="EMBL" id="ABV93512.1"/>
    </source>
</evidence>
<sequence length="88" mass="9881">MQFSDSGHAQTASTALLQRGIDQPQQDNRDTKDRQMSTFTPPSTPIDVADVERRAHELRAEFTAQAFRSLRAWLADHLTVGKRQSPST</sequence>
<evidence type="ECO:0000313" key="3">
    <source>
        <dbReference type="Proteomes" id="UP000006833"/>
    </source>
</evidence>
<name>A8LMG7_DINSH</name>
<dbReference type="EMBL" id="CP000830">
    <property type="protein sequence ID" value="ABV93512.1"/>
    <property type="molecule type" value="Genomic_DNA"/>
</dbReference>
<dbReference type="STRING" id="398580.Dshi_1770"/>
<accession>A8LMG7</accession>